<evidence type="ECO:0000313" key="1">
    <source>
        <dbReference type="EMBL" id="KAF9470125.1"/>
    </source>
</evidence>
<gene>
    <name evidence="1" type="ORF">BDN70DRAFT_764804</name>
</gene>
<proteinExistence type="predicted"/>
<organism evidence="1 2">
    <name type="scientific">Pholiota conissans</name>
    <dbReference type="NCBI Taxonomy" id="109636"/>
    <lineage>
        <taxon>Eukaryota</taxon>
        <taxon>Fungi</taxon>
        <taxon>Dikarya</taxon>
        <taxon>Basidiomycota</taxon>
        <taxon>Agaricomycotina</taxon>
        <taxon>Agaricomycetes</taxon>
        <taxon>Agaricomycetidae</taxon>
        <taxon>Agaricales</taxon>
        <taxon>Agaricineae</taxon>
        <taxon>Strophariaceae</taxon>
        <taxon>Pholiota</taxon>
    </lineage>
</organism>
<reference evidence="1" key="1">
    <citation type="submission" date="2020-11" db="EMBL/GenBank/DDBJ databases">
        <authorList>
            <consortium name="DOE Joint Genome Institute"/>
            <person name="Ahrendt S."/>
            <person name="Riley R."/>
            <person name="Andreopoulos W."/>
            <person name="Labutti K."/>
            <person name="Pangilinan J."/>
            <person name="Ruiz-Duenas F.J."/>
            <person name="Barrasa J.M."/>
            <person name="Sanchez-Garcia M."/>
            <person name="Camarero S."/>
            <person name="Miyauchi S."/>
            <person name="Serrano A."/>
            <person name="Linde D."/>
            <person name="Babiker R."/>
            <person name="Drula E."/>
            <person name="Ayuso-Fernandez I."/>
            <person name="Pacheco R."/>
            <person name="Padilla G."/>
            <person name="Ferreira P."/>
            <person name="Barriuso J."/>
            <person name="Kellner H."/>
            <person name="Castanera R."/>
            <person name="Alfaro M."/>
            <person name="Ramirez L."/>
            <person name="Pisabarro A.G."/>
            <person name="Kuo A."/>
            <person name="Tritt A."/>
            <person name="Lipzen A."/>
            <person name="He G."/>
            <person name="Yan M."/>
            <person name="Ng V."/>
            <person name="Cullen D."/>
            <person name="Martin F."/>
            <person name="Rosso M.-N."/>
            <person name="Henrissat B."/>
            <person name="Hibbett D."/>
            <person name="Martinez A.T."/>
            <person name="Grigoriev I.V."/>
        </authorList>
    </citation>
    <scope>NUCLEOTIDE SEQUENCE</scope>
    <source>
        <strain evidence="1">CIRM-BRFM 674</strain>
    </source>
</reference>
<feature type="non-terminal residue" evidence="1">
    <location>
        <position position="180"/>
    </location>
</feature>
<keyword evidence="2" id="KW-1185">Reference proteome</keyword>
<sequence length="180" mass="20597">DRAICRAFSFKLQANLTDKSYSKAPLAFSSDPPLPKIDALRSRVAFLSGFTPQRFDCCPKSCICYTGPRQELRACPYCKSPRYNANGTSKKHFTYIPLIPRLVASFRNAERANEMQYRSQHIHNPNTMTDVFDGGLYRQLRSEKVVIDEKKQNYNHFSDGRDIALGLSTDGFTPFKRRKS</sequence>
<dbReference type="OrthoDB" id="3257409at2759"/>
<feature type="non-terminal residue" evidence="1">
    <location>
        <position position="1"/>
    </location>
</feature>
<protein>
    <submittedName>
        <fullName evidence="1">Uncharacterized protein</fullName>
    </submittedName>
</protein>
<accession>A0A9P6CQE0</accession>
<comment type="caution">
    <text evidence="1">The sequence shown here is derived from an EMBL/GenBank/DDBJ whole genome shotgun (WGS) entry which is preliminary data.</text>
</comment>
<name>A0A9P6CQE0_9AGAR</name>
<dbReference type="AlphaFoldDB" id="A0A9P6CQE0"/>
<evidence type="ECO:0000313" key="2">
    <source>
        <dbReference type="Proteomes" id="UP000807469"/>
    </source>
</evidence>
<dbReference type="EMBL" id="MU156269">
    <property type="protein sequence ID" value="KAF9470125.1"/>
    <property type="molecule type" value="Genomic_DNA"/>
</dbReference>
<dbReference type="Proteomes" id="UP000807469">
    <property type="component" value="Unassembled WGS sequence"/>
</dbReference>